<dbReference type="KEGG" id="bann:JFN94_01980"/>
<dbReference type="Pfam" id="PF14390">
    <property type="entry name" value="DUF4420"/>
    <property type="match status" value="1"/>
</dbReference>
<organism evidence="1 2">
    <name type="scientific">Burkholderia anthina</name>
    <dbReference type="NCBI Taxonomy" id="179879"/>
    <lineage>
        <taxon>Bacteria</taxon>
        <taxon>Pseudomonadati</taxon>
        <taxon>Pseudomonadota</taxon>
        <taxon>Betaproteobacteria</taxon>
        <taxon>Burkholderiales</taxon>
        <taxon>Burkholderiaceae</taxon>
        <taxon>Burkholderia</taxon>
        <taxon>Burkholderia cepacia complex</taxon>
    </lineage>
</organism>
<dbReference type="InterPro" id="IPR025534">
    <property type="entry name" value="DUF4420"/>
</dbReference>
<accession>A0A7T6VFN5</accession>
<proteinExistence type="predicted"/>
<protein>
    <submittedName>
        <fullName evidence="1">PD-(D/E)XK motif protein</fullName>
    </submittedName>
</protein>
<reference evidence="1 2" key="1">
    <citation type="submission" date="2020-12" db="EMBL/GenBank/DDBJ databases">
        <title>Complete genome sequence of Burkholderia anthina BJQ0011.</title>
        <authorList>
            <person name="Xu Y."/>
        </authorList>
    </citation>
    <scope>NUCLEOTIDE SEQUENCE [LARGE SCALE GENOMIC DNA]</scope>
    <source>
        <strain evidence="1 2">BJQ0011</strain>
    </source>
</reference>
<evidence type="ECO:0000313" key="1">
    <source>
        <dbReference type="EMBL" id="QQK02969.1"/>
    </source>
</evidence>
<name>A0A7T6VFN5_9BURK</name>
<evidence type="ECO:0000313" key="2">
    <source>
        <dbReference type="Proteomes" id="UP000596205"/>
    </source>
</evidence>
<dbReference type="RefSeq" id="WP_199568585.1">
    <property type="nucleotide sequence ID" value="NZ_CP066769.1"/>
</dbReference>
<dbReference type="AlphaFoldDB" id="A0A7T6VFN5"/>
<dbReference type="EMBL" id="CP066769">
    <property type="protein sequence ID" value="QQK02969.1"/>
    <property type="molecule type" value="Genomic_DNA"/>
</dbReference>
<gene>
    <name evidence="1" type="ORF">JFN94_01980</name>
</gene>
<dbReference type="Proteomes" id="UP000596205">
    <property type="component" value="Chromosome 1"/>
</dbReference>
<sequence>MMTGMRLPADAGWKLLESPGASPTRGEFRVFDTGVTTPNGSVLLAVDGSGLRHLLAPVDETFSQAHDRRSGGVHLVTRSLVDDSGERQYIDLACQKQHLSTAFGHMAEEVLAELRASADQPFQTCRRTLQRWRELMDREVSDVLTTEALCGLFGELWNLRAIVAANPAGLNAWQGPRGARHDFCSSGVSLEVKATLSRSQWRFRVHGLTQLDAPRGAVLFLCAMRLELNGPVGITVPALIEQILDSGVDRREFIEKLSDAGYQLRDEAHYHQFRFNVLDVRVYNVVAGFPRLTEADFGTTGVPRGVEDIDYTVDLAACTSVPLSSTDLEQLHVTLSNDTDASAANATI</sequence>